<proteinExistence type="predicted"/>
<dbReference type="STRING" id="4072.A0A2G2ZC48"/>
<dbReference type="SUPFAM" id="SSF48452">
    <property type="entry name" value="TPR-like"/>
    <property type="match status" value="1"/>
</dbReference>
<dbReference type="OMA" id="CYVEASY"/>
<name>A0A2G2ZC48_CAPAN</name>
<evidence type="ECO:0000313" key="1">
    <source>
        <dbReference type="EMBL" id="PHT79481.1"/>
    </source>
</evidence>
<dbReference type="PANTHER" id="PTHR26312">
    <property type="entry name" value="TETRATRICOPEPTIDE REPEAT PROTEIN 5"/>
    <property type="match status" value="1"/>
</dbReference>
<dbReference type="Gene3D" id="1.25.40.10">
    <property type="entry name" value="Tetratricopeptide repeat domain"/>
    <property type="match status" value="1"/>
</dbReference>
<sequence length="96" mass="10931">MNMEIVFLEKQVKGDLGKAKDYCGRALVANPRDGNVLSLYADLIWLSQKDASRANAYFDQALKSHPNDDCYVEASYARFLWDIEERGGIEEKELRG</sequence>
<organism evidence="1 2">
    <name type="scientific">Capsicum annuum</name>
    <name type="common">Capsicum pepper</name>
    <dbReference type="NCBI Taxonomy" id="4072"/>
    <lineage>
        <taxon>Eukaryota</taxon>
        <taxon>Viridiplantae</taxon>
        <taxon>Streptophyta</taxon>
        <taxon>Embryophyta</taxon>
        <taxon>Tracheophyta</taxon>
        <taxon>Spermatophyta</taxon>
        <taxon>Magnoliopsida</taxon>
        <taxon>eudicotyledons</taxon>
        <taxon>Gunneridae</taxon>
        <taxon>Pentapetalae</taxon>
        <taxon>asterids</taxon>
        <taxon>lamiids</taxon>
        <taxon>Solanales</taxon>
        <taxon>Solanaceae</taxon>
        <taxon>Solanoideae</taxon>
        <taxon>Capsiceae</taxon>
        <taxon>Capsicum</taxon>
    </lineage>
</organism>
<dbReference type="EMBL" id="AYRZ02000006">
    <property type="protein sequence ID" value="PHT79481.1"/>
    <property type="molecule type" value="Genomic_DNA"/>
</dbReference>
<evidence type="ECO:0008006" key="3">
    <source>
        <dbReference type="Google" id="ProtNLM"/>
    </source>
</evidence>
<keyword evidence="2" id="KW-1185">Reference proteome</keyword>
<dbReference type="Proteomes" id="UP000222542">
    <property type="component" value="Unassembled WGS sequence"/>
</dbReference>
<gene>
    <name evidence="1" type="ORF">T459_17533</name>
</gene>
<dbReference type="PANTHER" id="PTHR26312:SF155">
    <property type="match status" value="1"/>
</dbReference>
<dbReference type="InterPro" id="IPR011990">
    <property type="entry name" value="TPR-like_helical_dom_sf"/>
</dbReference>
<dbReference type="AlphaFoldDB" id="A0A2G2ZC48"/>
<dbReference type="SMR" id="A0A2G2ZC48"/>
<comment type="caution">
    <text evidence="1">The sequence shown here is derived from an EMBL/GenBank/DDBJ whole genome shotgun (WGS) entry which is preliminary data.</text>
</comment>
<reference evidence="1 2" key="2">
    <citation type="journal article" date="2017" name="Genome Biol.">
        <title>New reference genome sequences of hot pepper reveal the massive evolution of plant disease-resistance genes by retroduplication.</title>
        <authorList>
            <person name="Kim S."/>
            <person name="Park J."/>
            <person name="Yeom S.I."/>
            <person name="Kim Y.M."/>
            <person name="Seo E."/>
            <person name="Kim K.T."/>
            <person name="Kim M.S."/>
            <person name="Lee J.M."/>
            <person name="Cheong K."/>
            <person name="Shin H.S."/>
            <person name="Kim S.B."/>
            <person name="Han K."/>
            <person name="Lee J."/>
            <person name="Park M."/>
            <person name="Lee H.A."/>
            <person name="Lee H.Y."/>
            <person name="Lee Y."/>
            <person name="Oh S."/>
            <person name="Lee J.H."/>
            <person name="Choi E."/>
            <person name="Choi E."/>
            <person name="Lee S.E."/>
            <person name="Jeon J."/>
            <person name="Kim H."/>
            <person name="Choi G."/>
            <person name="Song H."/>
            <person name="Lee J."/>
            <person name="Lee S.C."/>
            <person name="Kwon J.K."/>
            <person name="Lee H.Y."/>
            <person name="Koo N."/>
            <person name="Hong Y."/>
            <person name="Kim R.W."/>
            <person name="Kang W.H."/>
            <person name="Huh J.H."/>
            <person name="Kang B.C."/>
            <person name="Yang T.J."/>
            <person name="Lee Y.H."/>
            <person name="Bennetzen J.L."/>
            <person name="Choi D."/>
        </authorList>
    </citation>
    <scope>NUCLEOTIDE SEQUENCE [LARGE SCALE GENOMIC DNA]</scope>
    <source>
        <strain evidence="2">cv. CM334</strain>
    </source>
</reference>
<protein>
    <recommendedName>
        <fullName evidence="3">Tetratricopeptide repeat protein</fullName>
    </recommendedName>
</protein>
<evidence type="ECO:0000313" key="2">
    <source>
        <dbReference type="Proteomes" id="UP000222542"/>
    </source>
</evidence>
<reference evidence="1 2" key="1">
    <citation type="journal article" date="2014" name="Nat. Genet.">
        <title>Genome sequence of the hot pepper provides insights into the evolution of pungency in Capsicum species.</title>
        <authorList>
            <person name="Kim S."/>
            <person name="Park M."/>
            <person name="Yeom S.I."/>
            <person name="Kim Y.M."/>
            <person name="Lee J.M."/>
            <person name="Lee H.A."/>
            <person name="Seo E."/>
            <person name="Choi J."/>
            <person name="Cheong K."/>
            <person name="Kim K.T."/>
            <person name="Jung K."/>
            <person name="Lee G.W."/>
            <person name="Oh S.K."/>
            <person name="Bae C."/>
            <person name="Kim S.B."/>
            <person name="Lee H.Y."/>
            <person name="Kim S.Y."/>
            <person name="Kim M.S."/>
            <person name="Kang B.C."/>
            <person name="Jo Y.D."/>
            <person name="Yang H.B."/>
            <person name="Jeong H.J."/>
            <person name="Kang W.H."/>
            <person name="Kwon J.K."/>
            <person name="Shin C."/>
            <person name="Lim J.Y."/>
            <person name="Park J.H."/>
            <person name="Huh J.H."/>
            <person name="Kim J.S."/>
            <person name="Kim B.D."/>
            <person name="Cohen O."/>
            <person name="Paran I."/>
            <person name="Suh M.C."/>
            <person name="Lee S.B."/>
            <person name="Kim Y.K."/>
            <person name="Shin Y."/>
            <person name="Noh S.J."/>
            <person name="Park J."/>
            <person name="Seo Y.S."/>
            <person name="Kwon S.Y."/>
            <person name="Kim H.A."/>
            <person name="Park J.M."/>
            <person name="Kim H.J."/>
            <person name="Choi S.B."/>
            <person name="Bosland P.W."/>
            <person name="Reeves G."/>
            <person name="Jo S.H."/>
            <person name="Lee B.W."/>
            <person name="Cho H.T."/>
            <person name="Choi H.S."/>
            <person name="Lee M.S."/>
            <person name="Yu Y."/>
            <person name="Do Choi Y."/>
            <person name="Park B.S."/>
            <person name="van Deynze A."/>
            <person name="Ashrafi H."/>
            <person name="Hill T."/>
            <person name="Kim W.T."/>
            <person name="Pai H.S."/>
            <person name="Ahn H.K."/>
            <person name="Yeam I."/>
            <person name="Giovannoni J.J."/>
            <person name="Rose J.K."/>
            <person name="Sorensen I."/>
            <person name="Lee S.J."/>
            <person name="Kim R.W."/>
            <person name="Choi I.Y."/>
            <person name="Choi B.S."/>
            <person name="Lim J.S."/>
            <person name="Lee Y.H."/>
            <person name="Choi D."/>
        </authorList>
    </citation>
    <scope>NUCLEOTIDE SEQUENCE [LARGE SCALE GENOMIC DNA]</scope>
    <source>
        <strain evidence="2">cv. CM334</strain>
    </source>
</reference>
<dbReference type="Gramene" id="PHT79481">
    <property type="protein sequence ID" value="PHT79481"/>
    <property type="gene ID" value="T459_17533"/>
</dbReference>
<accession>A0A2G2ZC48</accession>